<dbReference type="PROSITE" id="PS00683">
    <property type="entry name" value="RHODANESE_2"/>
    <property type="match status" value="1"/>
</dbReference>
<dbReference type="Pfam" id="PF00581">
    <property type="entry name" value="Rhodanese"/>
    <property type="match status" value="2"/>
</dbReference>
<dbReference type="RefSeq" id="WP_124079600.1">
    <property type="nucleotide sequence ID" value="NZ_UWPJ01000017.1"/>
</dbReference>
<dbReference type="PANTHER" id="PTHR11364:SF27">
    <property type="entry name" value="SULFURTRANSFERASE"/>
    <property type="match status" value="1"/>
</dbReference>
<reference evidence="5 6" key="1">
    <citation type="submission" date="2018-10" db="EMBL/GenBank/DDBJ databases">
        <authorList>
            <person name="Criscuolo A."/>
        </authorList>
    </citation>
    <scope>NUCLEOTIDE SEQUENCE [LARGE SCALE GENOMIC DNA]</scope>
    <source>
        <strain evidence="5">DnA1</strain>
    </source>
</reference>
<dbReference type="InterPro" id="IPR001763">
    <property type="entry name" value="Rhodanese-like_dom"/>
</dbReference>
<evidence type="ECO:0000256" key="1">
    <source>
        <dbReference type="ARBA" id="ARBA00022679"/>
    </source>
</evidence>
<dbReference type="PANTHER" id="PTHR11364">
    <property type="entry name" value="THIOSULFATE SULFERTANSFERASE"/>
    <property type="match status" value="1"/>
</dbReference>
<dbReference type="PROSITE" id="PS00380">
    <property type="entry name" value="RHODANESE_1"/>
    <property type="match status" value="1"/>
</dbReference>
<dbReference type="Gene3D" id="3.40.250.10">
    <property type="entry name" value="Rhodanese-like domain"/>
    <property type="match status" value="2"/>
</dbReference>
<protein>
    <recommendedName>
        <fullName evidence="3">Sulfurtransferase</fullName>
    </recommendedName>
</protein>
<dbReference type="FunFam" id="3.40.250.10:FF:000001">
    <property type="entry name" value="Sulfurtransferase"/>
    <property type="match status" value="1"/>
</dbReference>
<feature type="domain" description="Rhodanese" evidence="4">
    <location>
        <begin position="170"/>
        <end position="287"/>
    </location>
</feature>
<evidence type="ECO:0000256" key="2">
    <source>
        <dbReference type="ARBA" id="ARBA00022737"/>
    </source>
</evidence>
<dbReference type="InterPro" id="IPR045078">
    <property type="entry name" value="TST/MPST-like"/>
</dbReference>
<gene>
    <name evidence="5" type="primary">sseA_2</name>
    <name evidence="5" type="ORF">PIGHUM_02155</name>
</gene>
<sequence length="294" mass="31248">MNGPAMDDSALIRPQALQRAMAAGGVVVIDCTSPLPPEKRDARREFEDAHIPGARFLDLAEASDPHAALPNTLPTRAHFEQVMRRLGVRAGDCIVVYDTYGVRNAPRLWWMLKGFGHARVAVLDGGLPAWRAAGLALASGPAAPAGPGDWQAVSDAAALAGQPEAAEAAADPHGQLLDARSAERYQGLAPEPRPGLRAGHIPGSLNLPYERLLDPRTQSYLPAPELAEALRAHGVELGQDKRFVCSCGSGVSACVIALALHMLGERQVKVYDGSWSEWGANSALPIETGETRKQ</sequence>
<evidence type="ECO:0000256" key="3">
    <source>
        <dbReference type="RuleBase" id="RU000507"/>
    </source>
</evidence>
<dbReference type="SUPFAM" id="SSF52821">
    <property type="entry name" value="Rhodanese/Cell cycle control phosphatase"/>
    <property type="match status" value="2"/>
</dbReference>
<dbReference type="SMART" id="SM00450">
    <property type="entry name" value="RHOD"/>
    <property type="match status" value="2"/>
</dbReference>
<dbReference type="PROSITE" id="PS50206">
    <property type="entry name" value="RHODANESE_3"/>
    <property type="match status" value="2"/>
</dbReference>
<keyword evidence="5" id="KW-0670">Pyruvate</keyword>
<organism evidence="5 6">
    <name type="scientific">Pigmentiphaga humi</name>
    <dbReference type="NCBI Taxonomy" id="2478468"/>
    <lineage>
        <taxon>Bacteria</taxon>
        <taxon>Pseudomonadati</taxon>
        <taxon>Pseudomonadota</taxon>
        <taxon>Betaproteobacteria</taxon>
        <taxon>Burkholderiales</taxon>
        <taxon>Alcaligenaceae</taxon>
        <taxon>Pigmentiphaga</taxon>
    </lineage>
</organism>
<name>A0A3P4B378_9BURK</name>
<dbReference type="CDD" id="cd01449">
    <property type="entry name" value="TST_Repeat_2"/>
    <property type="match status" value="1"/>
</dbReference>
<dbReference type="InterPro" id="IPR001307">
    <property type="entry name" value="Thiosulphate_STrfase_CS"/>
</dbReference>
<keyword evidence="6" id="KW-1185">Reference proteome</keyword>
<feature type="domain" description="Rhodanese" evidence="4">
    <location>
        <begin position="22"/>
        <end position="139"/>
    </location>
</feature>
<dbReference type="AlphaFoldDB" id="A0A3P4B378"/>
<keyword evidence="1 3" id="KW-0808">Transferase</keyword>
<dbReference type="OrthoDB" id="9781034at2"/>
<dbReference type="InterPro" id="IPR036873">
    <property type="entry name" value="Rhodanese-like_dom_sf"/>
</dbReference>
<dbReference type="CDD" id="cd01448">
    <property type="entry name" value="TST_Repeat_1"/>
    <property type="match status" value="1"/>
</dbReference>
<evidence type="ECO:0000313" key="5">
    <source>
        <dbReference type="EMBL" id="VCU70088.1"/>
    </source>
</evidence>
<keyword evidence="2" id="KW-0677">Repeat</keyword>
<dbReference type="Proteomes" id="UP000277294">
    <property type="component" value="Unassembled WGS sequence"/>
</dbReference>
<proteinExistence type="predicted"/>
<evidence type="ECO:0000313" key="6">
    <source>
        <dbReference type="Proteomes" id="UP000277294"/>
    </source>
</evidence>
<dbReference type="EMBL" id="UWPJ01000017">
    <property type="protein sequence ID" value="VCU70088.1"/>
    <property type="molecule type" value="Genomic_DNA"/>
</dbReference>
<evidence type="ECO:0000259" key="4">
    <source>
        <dbReference type="PROSITE" id="PS50206"/>
    </source>
</evidence>
<accession>A0A3P4B378</accession>
<dbReference type="GO" id="GO:0004792">
    <property type="term" value="F:thiosulfate-cyanide sulfurtransferase activity"/>
    <property type="evidence" value="ECO:0007669"/>
    <property type="project" value="InterPro"/>
</dbReference>